<protein>
    <recommendedName>
        <fullName evidence="4 7">Signal peptidase I</fullName>
        <ecNumber evidence="3 7">3.4.21.89</ecNumber>
    </recommendedName>
</protein>
<evidence type="ECO:0000313" key="9">
    <source>
        <dbReference type="EMBL" id="NEU94531.1"/>
    </source>
</evidence>
<dbReference type="PANTHER" id="PTHR43390">
    <property type="entry name" value="SIGNAL PEPTIDASE I"/>
    <property type="match status" value="1"/>
</dbReference>
<evidence type="ECO:0000256" key="7">
    <source>
        <dbReference type="RuleBase" id="RU362042"/>
    </source>
</evidence>
<keyword evidence="5 7" id="KW-0378">Hydrolase</keyword>
<dbReference type="InterPro" id="IPR019533">
    <property type="entry name" value="Peptidase_S26"/>
</dbReference>
<feature type="transmembrane region" description="Helical" evidence="7">
    <location>
        <begin position="20"/>
        <end position="40"/>
    </location>
</feature>
<dbReference type="InterPro" id="IPR019758">
    <property type="entry name" value="Pept_S26A_signal_pept_1_CS"/>
</dbReference>
<proteinExistence type="inferred from homology"/>
<dbReference type="GO" id="GO:0009003">
    <property type="term" value="F:signal peptidase activity"/>
    <property type="evidence" value="ECO:0007669"/>
    <property type="project" value="UniProtKB-EC"/>
</dbReference>
<keyword evidence="7" id="KW-0472">Membrane</keyword>
<dbReference type="NCBIfam" id="TIGR02227">
    <property type="entry name" value="sigpep_I_bact"/>
    <property type="match status" value="1"/>
</dbReference>
<dbReference type="PANTHER" id="PTHR43390:SF1">
    <property type="entry name" value="CHLOROPLAST PROCESSING PEPTIDASE"/>
    <property type="match status" value="1"/>
</dbReference>
<dbReference type="PRINTS" id="PR00727">
    <property type="entry name" value="LEADERPTASE"/>
</dbReference>
<dbReference type="Pfam" id="PF10502">
    <property type="entry name" value="Peptidase_S26"/>
    <property type="match status" value="1"/>
</dbReference>
<keyword evidence="7" id="KW-1133">Transmembrane helix</keyword>
<dbReference type="GO" id="GO:0016020">
    <property type="term" value="C:membrane"/>
    <property type="evidence" value="ECO:0007669"/>
    <property type="project" value="UniProtKB-SubCell"/>
</dbReference>
<evidence type="ECO:0000256" key="3">
    <source>
        <dbReference type="ARBA" id="ARBA00013208"/>
    </source>
</evidence>
<keyword evidence="7" id="KW-0812">Transmembrane</keyword>
<dbReference type="PROSITE" id="PS00761">
    <property type="entry name" value="SPASE_I_3"/>
    <property type="match status" value="1"/>
</dbReference>
<name>A0A6P1BA81_9BRAD</name>
<keyword evidence="10" id="KW-1185">Reference proteome</keyword>
<feature type="domain" description="Peptidase S26" evidence="8">
    <location>
        <begin position="15"/>
        <end position="225"/>
    </location>
</feature>
<dbReference type="InterPro" id="IPR036286">
    <property type="entry name" value="LexA/Signal_pep-like_sf"/>
</dbReference>
<dbReference type="Gene3D" id="2.10.109.10">
    <property type="entry name" value="Umud Fragment, subunit A"/>
    <property type="match status" value="1"/>
</dbReference>
<dbReference type="GO" id="GO:0006465">
    <property type="term" value="P:signal peptide processing"/>
    <property type="evidence" value="ECO:0007669"/>
    <property type="project" value="InterPro"/>
</dbReference>
<dbReference type="EMBL" id="VKHP01000003">
    <property type="protein sequence ID" value="NEU94531.1"/>
    <property type="molecule type" value="Genomic_DNA"/>
</dbReference>
<evidence type="ECO:0000256" key="4">
    <source>
        <dbReference type="ARBA" id="ARBA00019232"/>
    </source>
</evidence>
<evidence type="ECO:0000259" key="8">
    <source>
        <dbReference type="Pfam" id="PF10502"/>
    </source>
</evidence>
<dbReference type="Proteomes" id="UP000468531">
    <property type="component" value="Unassembled WGS sequence"/>
</dbReference>
<comment type="similarity">
    <text evidence="2 7">Belongs to the peptidase S26 family.</text>
</comment>
<feature type="active site" evidence="6">
    <location>
        <position position="44"/>
    </location>
</feature>
<dbReference type="AlphaFoldDB" id="A0A6P1BA81"/>
<dbReference type="SUPFAM" id="SSF51306">
    <property type="entry name" value="LexA/Signal peptidase"/>
    <property type="match status" value="1"/>
</dbReference>
<gene>
    <name evidence="9" type="primary">lepB</name>
    <name evidence="9" type="ORF">FNJ47_01475</name>
</gene>
<accession>A0A6P1BA81</accession>
<dbReference type="PROSITE" id="PS00760">
    <property type="entry name" value="SPASE_I_2"/>
    <property type="match status" value="1"/>
</dbReference>
<evidence type="ECO:0000256" key="5">
    <source>
        <dbReference type="ARBA" id="ARBA00022801"/>
    </source>
</evidence>
<comment type="subcellular location">
    <subcellularLocation>
        <location evidence="7">Membrane</location>
        <topology evidence="7">Single-pass type II membrane protein</topology>
    </subcellularLocation>
</comment>
<organism evidence="9 10">
    <name type="scientific">Bradyrhizobium uaiense</name>
    <dbReference type="NCBI Taxonomy" id="2594946"/>
    <lineage>
        <taxon>Bacteria</taxon>
        <taxon>Pseudomonadati</taxon>
        <taxon>Pseudomonadota</taxon>
        <taxon>Alphaproteobacteria</taxon>
        <taxon>Hyphomicrobiales</taxon>
        <taxon>Nitrobacteraceae</taxon>
        <taxon>Bradyrhizobium</taxon>
    </lineage>
</organism>
<evidence type="ECO:0000256" key="6">
    <source>
        <dbReference type="PIRSR" id="PIRSR600223-1"/>
    </source>
</evidence>
<evidence type="ECO:0000313" key="10">
    <source>
        <dbReference type="Proteomes" id="UP000468531"/>
    </source>
</evidence>
<reference evidence="9 10" key="1">
    <citation type="journal article" date="2020" name="Arch. Microbiol.">
        <title>Bradyrhizobium uaiense sp. nov., a new highly efficient cowpea symbiont.</title>
        <authorList>
            <person name="Cabral Michel D."/>
            <person name="Azarias Guimaraes A."/>
            <person name="Martins da Costa E."/>
            <person name="Soares de Carvalho T."/>
            <person name="Balsanelli E."/>
            <person name="Willems A."/>
            <person name="Maltempi de Souza E."/>
            <person name="de Souza Moreira F.M."/>
        </authorList>
    </citation>
    <scope>NUCLEOTIDE SEQUENCE [LARGE SCALE GENOMIC DNA]</scope>
    <source>
        <strain evidence="9 10">UFLA 03-164</strain>
    </source>
</reference>
<evidence type="ECO:0000256" key="1">
    <source>
        <dbReference type="ARBA" id="ARBA00000677"/>
    </source>
</evidence>
<feature type="active site" evidence="6">
    <location>
        <position position="105"/>
    </location>
</feature>
<comment type="caution">
    <text evidence="9">The sequence shown here is derived from an EMBL/GenBank/DDBJ whole genome shotgun (WGS) entry which is preliminary data.</text>
</comment>
<comment type="catalytic activity">
    <reaction evidence="1 7">
        <text>Cleavage of hydrophobic, N-terminal signal or leader sequences from secreted and periplasmic proteins.</text>
        <dbReference type="EC" id="3.4.21.89"/>
    </reaction>
</comment>
<dbReference type="EC" id="3.4.21.89" evidence="3 7"/>
<dbReference type="InterPro" id="IPR000223">
    <property type="entry name" value="Pept_S26A_signal_pept_1"/>
</dbReference>
<dbReference type="InterPro" id="IPR019757">
    <property type="entry name" value="Pept_S26A_signal_pept_1_Lys-AS"/>
</dbReference>
<dbReference type="GO" id="GO:0004252">
    <property type="term" value="F:serine-type endopeptidase activity"/>
    <property type="evidence" value="ECO:0007669"/>
    <property type="project" value="InterPro"/>
</dbReference>
<dbReference type="RefSeq" id="WP_163149748.1">
    <property type="nucleotide sequence ID" value="NZ_VKHP01000003.1"/>
</dbReference>
<dbReference type="CDD" id="cd06530">
    <property type="entry name" value="S26_SPase_I"/>
    <property type="match status" value="1"/>
</dbReference>
<evidence type="ECO:0000256" key="2">
    <source>
        <dbReference type="ARBA" id="ARBA00009370"/>
    </source>
</evidence>
<sequence length="253" mass="28781">MSVTTGTKSESGLGETIRVVIHALLIALVIRTFLFQPFNIPSGSMKATLLVGDYLFVSKYSYGYSHYSIPFSPNIFSGRIFGSEPNRGDIVVFRLPRDDSTDYIKRVIGLPGDRIEVRNGLLYINDEPIKRERLSDFVGEDPCGSADATARVKRWKETLPNGVSYESLDCTDNSYMDNTIVYTVPPGNYFMMGDNRDNSTDSRFLSQVGYVPFENIIGRAQMIFFSIAEGEQAWMIWRWPFAVRWNRLFSIVR</sequence>
<keyword evidence="7" id="KW-0645">Protease</keyword>